<feature type="region of interest" description="Disordered" evidence="1">
    <location>
        <begin position="520"/>
        <end position="562"/>
    </location>
</feature>
<feature type="compositionally biased region" description="Polar residues" evidence="1">
    <location>
        <begin position="329"/>
        <end position="343"/>
    </location>
</feature>
<feature type="region of interest" description="Disordered" evidence="1">
    <location>
        <begin position="597"/>
        <end position="623"/>
    </location>
</feature>
<evidence type="ECO:0000256" key="1">
    <source>
        <dbReference type="SAM" id="MobiDB-lite"/>
    </source>
</evidence>
<comment type="caution">
    <text evidence="2">The sequence shown here is derived from an EMBL/GenBank/DDBJ whole genome shotgun (WGS) entry which is preliminary data.</text>
</comment>
<dbReference type="EMBL" id="JANVFO010000004">
    <property type="protein sequence ID" value="KAJ3736613.1"/>
    <property type="molecule type" value="Genomic_DNA"/>
</dbReference>
<dbReference type="Proteomes" id="UP001176059">
    <property type="component" value="Unassembled WGS sequence"/>
</dbReference>
<name>A0AA38K0N7_9AGAR</name>
<reference evidence="2" key="1">
    <citation type="submission" date="2022-08" db="EMBL/GenBank/DDBJ databases">
        <authorList>
            <consortium name="DOE Joint Genome Institute"/>
            <person name="Min B."/>
            <person name="Sierra-Patev S."/>
            <person name="Naranjo-Ortiz M."/>
            <person name="Looney B."/>
            <person name="Konkel Z."/>
            <person name="Slot J.C."/>
            <person name="Sakamoto Y."/>
            <person name="Steenwyk J.L."/>
            <person name="Rokas A."/>
            <person name="Carro J."/>
            <person name="Camarero S."/>
            <person name="Ferreira P."/>
            <person name="Molpeceres G."/>
            <person name="Ruiz-duenas F.J."/>
            <person name="Serrano A."/>
            <person name="Henrissat B."/>
            <person name="Drula E."/>
            <person name="Hughes K.W."/>
            <person name="Mata J.L."/>
            <person name="Ishikawa N.K."/>
            <person name="Vargas-Isla R."/>
            <person name="Ushijima S."/>
            <person name="Smith C.A."/>
            <person name="Ahrendt S."/>
            <person name="Andreopoulos W."/>
            <person name="He G."/>
            <person name="LaButti K."/>
            <person name="Lipzen A."/>
            <person name="Ng V."/>
            <person name="Riley R."/>
            <person name="Sandor L."/>
            <person name="Barry K."/>
            <person name="Martinez A.T."/>
            <person name="Xiao Y."/>
            <person name="Gibbons J.G."/>
            <person name="Terashima K."/>
            <person name="Hibbett D.S."/>
            <person name="Grigoriev I.V."/>
        </authorList>
    </citation>
    <scope>NUCLEOTIDE SEQUENCE</scope>
    <source>
        <strain evidence="2">ET3784</strain>
    </source>
</reference>
<feature type="region of interest" description="Disordered" evidence="1">
    <location>
        <begin position="329"/>
        <end position="412"/>
    </location>
</feature>
<feature type="region of interest" description="Disordered" evidence="1">
    <location>
        <begin position="648"/>
        <end position="671"/>
    </location>
</feature>
<reference evidence="2" key="2">
    <citation type="journal article" date="2023" name="Proc. Natl. Acad. Sci. U.S.A.">
        <title>A global phylogenomic analysis of the shiitake genus Lentinula.</title>
        <authorList>
            <person name="Sierra-Patev S."/>
            <person name="Min B."/>
            <person name="Naranjo-Ortiz M."/>
            <person name="Looney B."/>
            <person name="Konkel Z."/>
            <person name="Slot J.C."/>
            <person name="Sakamoto Y."/>
            <person name="Steenwyk J.L."/>
            <person name="Rokas A."/>
            <person name="Carro J."/>
            <person name="Camarero S."/>
            <person name="Ferreira P."/>
            <person name="Molpeceres G."/>
            <person name="Ruiz-Duenas F.J."/>
            <person name="Serrano A."/>
            <person name="Henrissat B."/>
            <person name="Drula E."/>
            <person name="Hughes K.W."/>
            <person name="Mata J.L."/>
            <person name="Ishikawa N.K."/>
            <person name="Vargas-Isla R."/>
            <person name="Ushijima S."/>
            <person name="Smith C.A."/>
            <person name="Donoghue J."/>
            <person name="Ahrendt S."/>
            <person name="Andreopoulos W."/>
            <person name="He G."/>
            <person name="LaButti K."/>
            <person name="Lipzen A."/>
            <person name="Ng V."/>
            <person name="Riley R."/>
            <person name="Sandor L."/>
            <person name="Barry K."/>
            <person name="Martinez A.T."/>
            <person name="Xiao Y."/>
            <person name="Gibbons J.G."/>
            <person name="Terashima K."/>
            <person name="Grigoriev I.V."/>
            <person name="Hibbett D."/>
        </authorList>
    </citation>
    <scope>NUCLEOTIDE SEQUENCE</scope>
    <source>
        <strain evidence="2">ET3784</strain>
    </source>
</reference>
<organism evidence="2 3">
    <name type="scientific">Lentinula guzmanii</name>
    <dbReference type="NCBI Taxonomy" id="2804957"/>
    <lineage>
        <taxon>Eukaryota</taxon>
        <taxon>Fungi</taxon>
        <taxon>Dikarya</taxon>
        <taxon>Basidiomycota</taxon>
        <taxon>Agaricomycotina</taxon>
        <taxon>Agaricomycetes</taxon>
        <taxon>Agaricomycetidae</taxon>
        <taxon>Agaricales</taxon>
        <taxon>Marasmiineae</taxon>
        <taxon>Omphalotaceae</taxon>
        <taxon>Lentinula</taxon>
    </lineage>
</organism>
<feature type="compositionally biased region" description="Low complexity" evidence="1">
    <location>
        <begin position="381"/>
        <end position="395"/>
    </location>
</feature>
<evidence type="ECO:0000313" key="2">
    <source>
        <dbReference type="EMBL" id="KAJ3736613.1"/>
    </source>
</evidence>
<accession>A0AA38K0N7</accession>
<feature type="compositionally biased region" description="Polar residues" evidence="1">
    <location>
        <begin position="648"/>
        <end position="658"/>
    </location>
</feature>
<dbReference type="AlphaFoldDB" id="A0AA38K0N7"/>
<evidence type="ECO:0000313" key="3">
    <source>
        <dbReference type="Proteomes" id="UP001176059"/>
    </source>
</evidence>
<sequence>MSSHFGLVGKPFSTSPNSEYSLDFGHNHISSPTIERWDNTHRSNKSQHALSSSPRQLWELQSFNAPTCHAFTSQTTRKNALRVVVDPHTACIPPTQHCSPFATNDNTYFNSPSTSQTSSPYWDGLLSSPSPAISTPYTLSSQFVKKEEPDSPKFIIEPLLPSALVTKRSSSSSPEPCSSPTQAELETQLLLSQALAPPTEVPLRATQACDDMRQMMRSFRLNPFSILTSNGKDSKLDASACSDLDPVVTWCGEIAKPLDEEPLIFEWQLDDYRSGVEEDLPQLIVMDDVEECLDITGAEDDSILEATLGEDPESPLIFSPSLLSSEVASKSGFSTPAETQTQHAHVGPLSTLPRMSFFSDYSPKEGGTKQRAGSYDPRYESNNSALASSLPNLQSHPNSFQSRSLDSGPQRLLTDFPMYKKPRFSMESDGNPSRSSTSYDHEMAFRSGSFYEPLNLQSANVDALDRVERFGSEGSSNSLPHSKSSYTQMIKSSKHDVTTRHSSSGSMYIPTLLNADSSSSPPLYSTGYPFTRPPTPNSGMSFTKRTHSSTSSLLRHSQAPSTQEVMNVANIWASAANPQQQQPHSDSELASLRRFDQRHQQQHYHNGPALPETLSSGPASLPPRCYFEQQQQQQQVGQGHSHVLQVRTQPLPNPSTDIAHTRMRPLSSGDGPAEAASLYAYAIPRGTVAFTAST</sequence>
<protein>
    <submittedName>
        <fullName evidence="2">Uncharacterized protein</fullName>
    </submittedName>
</protein>
<gene>
    <name evidence="2" type="ORF">DFJ43DRAFT_1049793</name>
</gene>
<feature type="compositionally biased region" description="Polar residues" evidence="1">
    <location>
        <begin position="396"/>
        <end position="407"/>
    </location>
</feature>
<feature type="compositionally biased region" description="Low complexity" evidence="1">
    <location>
        <begin position="548"/>
        <end position="557"/>
    </location>
</feature>
<keyword evidence="3" id="KW-1185">Reference proteome</keyword>
<proteinExistence type="predicted"/>